<keyword evidence="12" id="KW-0675">Receptor</keyword>
<dbReference type="Gene3D" id="2.40.170.20">
    <property type="entry name" value="TonB-dependent receptor, beta-barrel domain"/>
    <property type="match status" value="1"/>
</dbReference>
<feature type="domain" description="TonB-dependent receptor plug" evidence="11">
    <location>
        <begin position="41"/>
        <end position="126"/>
    </location>
</feature>
<evidence type="ECO:0000256" key="3">
    <source>
        <dbReference type="ARBA" id="ARBA00022452"/>
    </source>
</evidence>
<dbReference type="InterPro" id="IPR039426">
    <property type="entry name" value="TonB-dep_rcpt-like"/>
</dbReference>
<dbReference type="SUPFAM" id="SSF56935">
    <property type="entry name" value="Porins"/>
    <property type="match status" value="1"/>
</dbReference>
<keyword evidence="4 8" id="KW-0812">Transmembrane</keyword>
<keyword evidence="6 8" id="KW-0472">Membrane</keyword>
<dbReference type="STRING" id="608538.HTH_0079"/>
<dbReference type="OrthoDB" id="9759247at2"/>
<keyword evidence="13" id="KW-1185">Reference proteome</keyword>
<dbReference type="PANTHER" id="PTHR30069:SF49">
    <property type="entry name" value="OUTER MEMBRANE PROTEIN C"/>
    <property type="match status" value="1"/>
</dbReference>
<comment type="similarity">
    <text evidence="8 9">Belongs to the TonB-dependent receptor family.</text>
</comment>
<dbReference type="EMBL" id="AP011112">
    <property type="protein sequence ID" value="BAI68546.1"/>
    <property type="molecule type" value="Genomic_DNA"/>
</dbReference>
<evidence type="ECO:0000313" key="13">
    <source>
        <dbReference type="Proteomes" id="UP000002574"/>
    </source>
</evidence>
<gene>
    <name evidence="12" type="ordered locus">HTH_0079</name>
</gene>
<dbReference type="InterPro" id="IPR037066">
    <property type="entry name" value="Plug_dom_sf"/>
</dbReference>
<dbReference type="Pfam" id="PF00593">
    <property type="entry name" value="TonB_dep_Rec_b-barrel"/>
    <property type="match status" value="1"/>
</dbReference>
<comment type="subcellular location">
    <subcellularLocation>
        <location evidence="1 8">Cell outer membrane</location>
        <topology evidence="1 8">Multi-pass membrane protein</topology>
    </subcellularLocation>
</comment>
<dbReference type="KEGG" id="hte:Hydth_0080"/>
<accession>D3DFE4</accession>
<dbReference type="CDD" id="cd01347">
    <property type="entry name" value="ligand_gated_channel"/>
    <property type="match status" value="1"/>
</dbReference>
<reference evidence="12 13" key="1">
    <citation type="journal article" date="2010" name="J. Bacteriol.">
        <title>Complete genome sequence of the thermophilic, obligately chemolithoautotrophic hydrogen-oxidizing bacterium Hydrogenobacter thermophilus TK-6.</title>
        <authorList>
            <person name="Arai H."/>
            <person name="Kanbe H."/>
            <person name="Ishii M."/>
            <person name="Igarashi Y."/>
        </authorList>
    </citation>
    <scope>NUCLEOTIDE SEQUENCE [LARGE SCALE GENOMIC DNA]</scope>
    <source>
        <strain evidence="13">DSM 6534 / IAM 12695 / TK-6</strain>
    </source>
</reference>
<dbReference type="Pfam" id="PF07715">
    <property type="entry name" value="Plug"/>
    <property type="match status" value="1"/>
</dbReference>
<evidence type="ECO:0000256" key="5">
    <source>
        <dbReference type="ARBA" id="ARBA00023077"/>
    </source>
</evidence>
<evidence type="ECO:0000256" key="8">
    <source>
        <dbReference type="PROSITE-ProRule" id="PRU01360"/>
    </source>
</evidence>
<evidence type="ECO:0000256" key="2">
    <source>
        <dbReference type="ARBA" id="ARBA00022448"/>
    </source>
</evidence>
<evidence type="ECO:0000259" key="10">
    <source>
        <dbReference type="Pfam" id="PF00593"/>
    </source>
</evidence>
<dbReference type="GO" id="GO:0015344">
    <property type="term" value="F:siderophore uptake transmembrane transporter activity"/>
    <property type="evidence" value="ECO:0007669"/>
    <property type="project" value="TreeGrafter"/>
</dbReference>
<evidence type="ECO:0000259" key="11">
    <source>
        <dbReference type="Pfam" id="PF07715"/>
    </source>
</evidence>
<protein>
    <submittedName>
        <fullName evidence="12">TonB dependent receptor</fullName>
    </submittedName>
</protein>
<dbReference type="KEGG" id="hth:HTH_0079"/>
<dbReference type="PANTHER" id="PTHR30069">
    <property type="entry name" value="TONB-DEPENDENT OUTER MEMBRANE RECEPTOR"/>
    <property type="match status" value="1"/>
</dbReference>
<sequence length="675" mass="76969">MRGILLITATLSVGYAQELLLKEIEVKAKREPFEESLEIREVRESSAKDVGEALTKLGGIWKIRKGGIANDIVLRGFYRDNINVLIDGERVYGACPNRMDPPAFHVDFSEVEKIEVIKGPFDVKHQGSMAGLVNIITRKPEKGFHLKLNAGVGSFSFINLSPTVSYADERFYGLAGYSYKYSKPYKDGDGKKFTEVYPSDSPNRYKPQFINSKAFEINTYWAKFGFKPLENHQLELSYTKQDARHVLYPYLLMDAIYDKTDRFNFTYGIDSISDTLKSLNFQFYYTKVDHWMDDRYRVSSGMMPWSMATDAKTKTYGGRLEGKIRDFTVGFEAYKRNWDAVNYMMSMAQFVIPDVDTKSFGAYGEYRKALFGKLRLVAGIRLDTTKTEADASKANTDLYFAYKNTRSTSKTDTYPSGNLQLFYSLSKETELFVGLGHSVRVPDPQERYFALKRMTGSDWVGNPNLKPSKNTELDLGVKYSTGKLLTKATIFYSYIKDYITVHDQNKVNMVMGVMNNSARSYENVNAQFFGGELDSRLALTDKVFLFGGLSYVQARKDTKPDKNIYSSKVAEVPPLKARLALRYDRGWYFGEIESILSATQYRVDTDLKEQRTSGYAILNLKVGGSYRGLSITAGVDNLLDKKYYDYLSYQRDPFRSGVKVPEPGRTFYVNASYNF</sequence>
<dbReference type="GO" id="GO:0044718">
    <property type="term" value="P:siderophore transmembrane transport"/>
    <property type="evidence" value="ECO:0007669"/>
    <property type="project" value="TreeGrafter"/>
</dbReference>
<dbReference type="InterPro" id="IPR012910">
    <property type="entry name" value="Plug_dom"/>
</dbReference>
<dbReference type="PATRIC" id="fig|608538.5.peg.81"/>
<evidence type="ECO:0000313" key="12">
    <source>
        <dbReference type="EMBL" id="BAI68546.1"/>
    </source>
</evidence>
<organism evidence="12 13">
    <name type="scientific">Hydrogenobacter thermophilus (strain DSM 6534 / IAM 12695 / TK-6)</name>
    <dbReference type="NCBI Taxonomy" id="608538"/>
    <lineage>
        <taxon>Bacteria</taxon>
        <taxon>Pseudomonadati</taxon>
        <taxon>Aquificota</taxon>
        <taxon>Aquificia</taxon>
        <taxon>Aquificales</taxon>
        <taxon>Aquificaceae</taxon>
        <taxon>Hydrogenobacter</taxon>
    </lineage>
</organism>
<evidence type="ECO:0000256" key="7">
    <source>
        <dbReference type="ARBA" id="ARBA00023237"/>
    </source>
</evidence>
<keyword evidence="2 8" id="KW-0813">Transport</keyword>
<keyword evidence="7 8" id="KW-0998">Cell outer membrane</keyword>
<keyword evidence="5 9" id="KW-0798">TonB box</keyword>
<dbReference type="PROSITE" id="PS52016">
    <property type="entry name" value="TONB_DEPENDENT_REC_3"/>
    <property type="match status" value="1"/>
</dbReference>
<dbReference type="Gene3D" id="2.170.130.10">
    <property type="entry name" value="TonB-dependent receptor, plug domain"/>
    <property type="match status" value="1"/>
</dbReference>
<dbReference type="InterPro" id="IPR000531">
    <property type="entry name" value="Beta-barrel_TonB"/>
</dbReference>
<dbReference type="GO" id="GO:0009279">
    <property type="term" value="C:cell outer membrane"/>
    <property type="evidence" value="ECO:0007669"/>
    <property type="project" value="UniProtKB-SubCell"/>
</dbReference>
<evidence type="ECO:0000256" key="9">
    <source>
        <dbReference type="RuleBase" id="RU003357"/>
    </source>
</evidence>
<evidence type="ECO:0000256" key="1">
    <source>
        <dbReference type="ARBA" id="ARBA00004571"/>
    </source>
</evidence>
<dbReference type="eggNOG" id="COG4771">
    <property type="taxonomic scope" value="Bacteria"/>
</dbReference>
<name>D3DFE4_HYDTT</name>
<keyword evidence="3 8" id="KW-1134">Transmembrane beta strand</keyword>
<dbReference type="RefSeq" id="WP_012962729.1">
    <property type="nucleotide sequence ID" value="NC_013799.1"/>
</dbReference>
<dbReference type="AlphaFoldDB" id="D3DFE4"/>
<feature type="domain" description="TonB-dependent receptor-like beta-barrel" evidence="10">
    <location>
        <begin position="254"/>
        <end position="638"/>
    </location>
</feature>
<evidence type="ECO:0000256" key="6">
    <source>
        <dbReference type="ARBA" id="ARBA00023136"/>
    </source>
</evidence>
<dbReference type="Proteomes" id="UP000002574">
    <property type="component" value="Chromosome"/>
</dbReference>
<evidence type="ECO:0000256" key="4">
    <source>
        <dbReference type="ARBA" id="ARBA00022692"/>
    </source>
</evidence>
<proteinExistence type="inferred from homology"/>
<dbReference type="InterPro" id="IPR036942">
    <property type="entry name" value="Beta-barrel_TonB_sf"/>
</dbReference>